<keyword evidence="1" id="KW-0805">Transcription regulation</keyword>
<dbReference type="Gene3D" id="1.10.357.10">
    <property type="entry name" value="Tetracycline Repressor, domain 2"/>
    <property type="match status" value="1"/>
</dbReference>
<dbReference type="InterPro" id="IPR009057">
    <property type="entry name" value="Homeodomain-like_sf"/>
</dbReference>
<dbReference type="InterPro" id="IPR001647">
    <property type="entry name" value="HTH_TetR"/>
</dbReference>
<evidence type="ECO:0000259" key="5">
    <source>
        <dbReference type="Pfam" id="PF17754"/>
    </source>
</evidence>
<evidence type="ECO:0000256" key="3">
    <source>
        <dbReference type="ARBA" id="ARBA00023163"/>
    </source>
</evidence>
<protein>
    <submittedName>
        <fullName evidence="6">TetR family transcriptional regulator</fullName>
    </submittedName>
</protein>
<dbReference type="SUPFAM" id="SSF46689">
    <property type="entry name" value="Homeodomain-like"/>
    <property type="match status" value="1"/>
</dbReference>
<evidence type="ECO:0000256" key="1">
    <source>
        <dbReference type="ARBA" id="ARBA00023015"/>
    </source>
</evidence>
<evidence type="ECO:0000313" key="7">
    <source>
        <dbReference type="Proteomes" id="UP001385809"/>
    </source>
</evidence>
<keyword evidence="2" id="KW-0238">DNA-binding</keyword>
<gene>
    <name evidence="6" type="ORF">WCD74_29680</name>
</gene>
<evidence type="ECO:0000313" key="6">
    <source>
        <dbReference type="EMBL" id="MEJ2871962.1"/>
    </source>
</evidence>
<dbReference type="Gene3D" id="1.10.10.60">
    <property type="entry name" value="Homeodomain-like"/>
    <property type="match status" value="1"/>
</dbReference>
<name>A0ABU8MXQ8_9PSEU</name>
<organism evidence="6 7">
    <name type="scientific">Actinomycetospora aurantiaca</name>
    <dbReference type="NCBI Taxonomy" id="3129233"/>
    <lineage>
        <taxon>Bacteria</taxon>
        <taxon>Bacillati</taxon>
        <taxon>Actinomycetota</taxon>
        <taxon>Actinomycetes</taxon>
        <taxon>Pseudonocardiales</taxon>
        <taxon>Pseudonocardiaceae</taxon>
        <taxon>Actinomycetospora</taxon>
    </lineage>
</organism>
<dbReference type="InterPro" id="IPR050109">
    <property type="entry name" value="HTH-type_TetR-like_transc_reg"/>
</dbReference>
<dbReference type="RefSeq" id="WP_337698541.1">
    <property type="nucleotide sequence ID" value="NZ_JBBEGN010000034.1"/>
</dbReference>
<feature type="domain" description="HTH tetR-type" evidence="4">
    <location>
        <begin position="2"/>
        <end position="24"/>
    </location>
</feature>
<keyword evidence="7" id="KW-1185">Reference proteome</keyword>
<dbReference type="Proteomes" id="UP001385809">
    <property type="component" value="Unassembled WGS sequence"/>
</dbReference>
<dbReference type="PANTHER" id="PTHR30055">
    <property type="entry name" value="HTH-TYPE TRANSCRIPTIONAL REGULATOR RUTR"/>
    <property type="match status" value="1"/>
</dbReference>
<sequence>MIAAAAEVSRSTFFRYFPTKEDVVLLDDVDPVMDRVMHELPAGTPLLEAVRTVVRDAFGSLDDEARALEEVRMDLARSVPEIAAILRERNSFGVEQVAAMVARGVGRDPDDPDVLLFAGVVIGTRLAAVARVHAGGPRSYTEELDVLLARLAGGIPLADAPIVTPGRPARSPA</sequence>
<evidence type="ECO:0000259" key="4">
    <source>
        <dbReference type="Pfam" id="PF00440"/>
    </source>
</evidence>
<dbReference type="Pfam" id="PF00440">
    <property type="entry name" value="TetR_N"/>
    <property type="match status" value="1"/>
</dbReference>
<evidence type="ECO:0000256" key="2">
    <source>
        <dbReference type="ARBA" id="ARBA00023125"/>
    </source>
</evidence>
<dbReference type="PANTHER" id="PTHR30055:SF234">
    <property type="entry name" value="HTH-TYPE TRANSCRIPTIONAL REGULATOR BETI"/>
    <property type="match status" value="1"/>
</dbReference>
<keyword evidence="3" id="KW-0804">Transcription</keyword>
<proteinExistence type="predicted"/>
<dbReference type="InterPro" id="IPR041347">
    <property type="entry name" value="MftR_C"/>
</dbReference>
<dbReference type="Pfam" id="PF17754">
    <property type="entry name" value="TetR_C_14"/>
    <property type="match status" value="1"/>
</dbReference>
<comment type="caution">
    <text evidence="6">The sequence shown here is derived from an EMBL/GenBank/DDBJ whole genome shotgun (WGS) entry which is preliminary data.</text>
</comment>
<dbReference type="EMBL" id="JBBEGN010000034">
    <property type="protein sequence ID" value="MEJ2871962.1"/>
    <property type="molecule type" value="Genomic_DNA"/>
</dbReference>
<feature type="domain" description="MftR C-terminal" evidence="5">
    <location>
        <begin position="45"/>
        <end position="155"/>
    </location>
</feature>
<reference evidence="6 7" key="1">
    <citation type="submission" date="2024-03" db="EMBL/GenBank/DDBJ databases">
        <title>Actinomycetospora sp. OC33-EN08, a novel actinomycete isolated from wild orchid (Aerides multiflora).</title>
        <authorList>
            <person name="Suriyachadkun C."/>
        </authorList>
    </citation>
    <scope>NUCLEOTIDE SEQUENCE [LARGE SCALE GENOMIC DNA]</scope>
    <source>
        <strain evidence="6 7">OC33-EN08</strain>
    </source>
</reference>
<accession>A0ABU8MXQ8</accession>